<evidence type="ECO:0000313" key="2">
    <source>
        <dbReference type="Proteomes" id="UP000029614"/>
    </source>
</evidence>
<evidence type="ECO:0008006" key="3">
    <source>
        <dbReference type="Google" id="ProtNLM"/>
    </source>
</evidence>
<dbReference type="PROSITE" id="PS51257">
    <property type="entry name" value="PROKAR_LIPOPROTEIN"/>
    <property type="match status" value="1"/>
</dbReference>
<reference evidence="1 2" key="1">
    <citation type="submission" date="2014-07" db="EMBL/GenBank/DDBJ databases">
        <authorList>
            <person name="McCorrison J."/>
            <person name="Sanka R."/>
            <person name="Torralba M."/>
            <person name="Gillis M."/>
            <person name="Haft D.H."/>
            <person name="Methe B."/>
            <person name="Sutton G."/>
            <person name="Nelson K.E."/>
        </authorList>
    </citation>
    <scope>NUCLEOTIDE SEQUENCE [LARGE SCALE GENOMIC DNA]</scope>
    <source>
        <strain evidence="1 2">DNF00058</strain>
    </source>
</reference>
<gene>
    <name evidence="1" type="ORF">HMPREF9302_08870</name>
</gene>
<proteinExistence type="predicted"/>
<comment type="caution">
    <text evidence="1">The sequence shown here is derived from an EMBL/GenBank/DDBJ whole genome shotgun (WGS) entry which is preliminary data.</text>
</comment>
<evidence type="ECO:0000313" key="1">
    <source>
        <dbReference type="EMBL" id="KGF51047.1"/>
    </source>
</evidence>
<dbReference type="OrthoDB" id="1071361at2"/>
<accession>A0A096C7X9</accession>
<protein>
    <recommendedName>
        <fullName evidence="3">Lipoprotein</fullName>
    </recommendedName>
</protein>
<dbReference type="EMBL" id="JRNU01000053">
    <property type="protein sequence ID" value="KGF51047.1"/>
    <property type="molecule type" value="Genomic_DNA"/>
</dbReference>
<sequence>MKRYFFIICFAFIACILISCDNRTEEYMANVTIIVNCDDAKDIDRIQATATITNLNSKQVFRSVKFIKNTLTEVVLRGAYKITLDGVIRYIDKNNKVRVRTFRSTTNFVSITGSNDTHLLMQTIFTD</sequence>
<name>A0A096C7X9_9BACT</name>
<organism evidence="1 2">
    <name type="scientific">Prevotella amnii DNF00058</name>
    <dbReference type="NCBI Taxonomy" id="1401066"/>
    <lineage>
        <taxon>Bacteria</taxon>
        <taxon>Pseudomonadati</taxon>
        <taxon>Bacteroidota</taxon>
        <taxon>Bacteroidia</taxon>
        <taxon>Bacteroidales</taxon>
        <taxon>Prevotellaceae</taxon>
        <taxon>Prevotella</taxon>
    </lineage>
</organism>
<dbReference type="AlphaFoldDB" id="A0A096C7X9"/>
<dbReference type="Proteomes" id="UP000029614">
    <property type="component" value="Unassembled WGS sequence"/>
</dbReference>
<keyword evidence="2" id="KW-1185">Reference proteome</keyword>
<dbReference type="RefSeq" id="WP_019036149.1">
    <property type="nucleotide sequence ID" value="NZ_JRNU01000053.1"/>
</dbReference>